<keyword evidence="4" id="KW-1185">Reference proteome</keyword>
<feature type="domain" description="Endonuclease/exonuclease/phosphatase" evidence="2">
    <location>
        <begin position="364"/>
        <end position="494"/>
    </location>
</feature>
<name>A0ABD3HFZ0_9MARC</name>
<dbReference type="Gene3D" id="3.60.10.10">
    <property type="entry name" value="Endonuclease/exonuclease/phosphatase"/>
    <property type="match status" value="1"/>
</dbReference>
<comment type="caution">
    <text evidence="3">The sequence shown here is derived from an EMBL/GenBank/DDBJ whole genome shotgun (WGS) entry which is preliminary data.</text>
</comment>
<feature type="region of interest" description="Disordered" evidence="1">
    <location>
        <begin position="136"/>
        <end position="268"/>
    </location>
</feature>
<accession>A0ABD3HFZ0</accession>
<dbReference type="AlphaFoldDB" id="A0ABD3HFZ0"/>
<dbReference type="Pfam" id="PF03372">
    <property type="entry name" value="Exo_endo_phos"/>
    <property type="match status" value="1"/>
</dbReference>
<gene>
    <name evidence="3" type="ORF">R1sor_016075</name>
</gene>
<dbReference type="Proteomes" id="UP001633002">
    <property type="component" value="Unassembled WGS sequence"/>
</dbReference>
<protein>
    <recommendedName>
        <fullName evidence="2">Endonuclease/exonuclease/phosphatase domain-containing protein</fullName>
    </recommendedName>
</protein>
<sequence>MGSKPRRLHRHLRKTGFIRLGDTFAATNVYGPFFDDADPSNLNQIITVLVHKADRFISTAIDEILGPVGKVLHSFVEPHGTNSTLKAVTLFSRPKFITELEVPITPQINFTLKLDYEGLQLRCRLCLSVQHSAQDCPHRLRSPRQQLPPNNPVRAREEPLNGGDRSIDLNEQPPRSRTAPGRQNKCKKQVSDSDSDSLTGSSIKHYQELQHRETVQRRVQTPSISNSTADTPTERGRSTNSRRRESQLRPDTRPPANTVTPSLNNNFGGHGILPLPGIPLSQGITLQTSAHTTFNRVYSAYIPPPIAAITNRPTTETHNLPPNPAQAFQLLEVNRGKKEKTFQFFLLGALRLLSLLEKMKIVLATYNVRGLCSRLARTQLKNLIRTCRPSFDVLAIQEHKLREQNIDFLTSSLWSQATIFNLPATDGIHAERNPSVIGGKGGVLLAVSPKLAPLIVNNGILPSNGGIWIHLDLIDGTRLGIAAIYAPHTAAERALLWASMEATLDISRKWTLLPPHLTKKEERRGQLRLPTDSGRVLKRLDRIYTDSSLLRNPYSSEIITASELSDHLPAVTTLHLGAPPTASKKTNYRMNTAALHDLKLRDHLSILWRKWEQKYVEAGIAPLQALKACIKRSAKFC</sequence>
<organism evidence="3 4">
    <name type="scientific">Riccia sorocarpa</name>
    <dbReference type="NCBI Taxonomy" id="122646"/>
    <lineage>
        <taxon>Eukaryota</taxon>
        <taxon>Viridiplantae</taxon>
        <taxon>Streptophyta</taxon>
        <taxon>Embryophyta</taxon>
        <taxon>Marchantiophyta</taxon>
        <taxon>Marchantiopsida</taxon>
        <taxon>Marchantiidae</taxon>
        <taxon>Marchantiales</taxon>
        <taxon>Ricciaceae</taxon>
        <taxon>Riccia</taxon>
    </lineage>
</organism>
<proteinExistence type="predicted"/>
<feature type="compositionally biased region" description="Basic and acidic residues" evidence="1">
    <location>
        <begin position="232"/>
        <end position="252"/>
    </location>
</feature>
<evidence type="ECO:0000256" key="1">
    <source>
        <dbReference type="SAM" id="MobiDB-lite"/>
    </source>
</evidence>
<evidence type="ECO:0000313" key="3">
    <source>
        <dbReference type="EMBL" id="KAL3689766.1"/>
    </source>
</evidence>
<dbReference type="InterPro" id="IPR036691">
    <property type="entry name" value="Endo/exonu/phosph_ase_sf"/>
</dbReference>
<dbReference type="SUPFAM" id="SSF56219">
    <property type="entry name" value="DNase I-like"/>
    <property type="match status" value="1"/>
</dbReference>
<feature type="compositionally biased region" description="Basic and acidic residues" evidence="1">
    <location>
        <begin position="205"/>
        <end position="216"/>
    </location>
</feature>
<reference evidence="3 4" key="1">
    <citation type="submission" date="2024-09" db="EMBL/GenBank/DDBJ databases">
        <title>Chromosome-scale assembly of Riccia sorocarpa.</title>
        <authorList>
            <person name="Paukszto L."/>
        </authorList>
    </citation>
    <scope>NUCLEOTIDE SEQUENCE [LARGE SCALE GENOMIC DNA]</scope>
    <source>
        <strain evidence="3">LP-2024</strain>
        <tissue evidence="3">Aerial parts of the thallus</tissue>
    </source>
</reference>
<evidence type="ECO:0000313" key="4">
    <source>
        <dbReference type="Proteomes" id="UP001633002"/>
    </source>
</evidence>
<dbReference type="EMBL" id="JBJQOH010000004">
    <property type="protein sequence ID" value="KAL3689766.1"/>
    <property type="molecule type" value="Genomic_DNA"/>
</dbReference>
<dbReference type="InterPro" id="IPR005135">
    <property type="entry name" value="Endo/exonuclease/phosphatase"/>
</dbReference>
<feature type="compositionally biased region" description="Polar residues" evidence="1">
    <location>
        <begin position="217"/>
        <end position="231"/>
    </location>
</feature>
<evidence type="ECO:0000259" key="2">
    <source>
        <dbReference type="Pfam" id="PF03372"/>
    </source>
</evidence>
<feature type="compositionally biased region" description="Polar residues" evidence="1">
    <location>
        <begin position="255"/>
        <end position="267"/>
    </location>
</feature>